<reference evidence="4 5" key="1">
    <citation type="submission" date="2019-02" db="EMBL/GenBank/DDBJ databases">
        <title>Deep-cultivation of Planctomycetes and their phenomic and genomic characterization uncovers novel biology.</title>
        <authorList>
            <person name="Wiegand S."/>
            <person name="Jogler M."/>
            <person name="Boedeker C."/>
            <person name="Pinto D."/>
            <person name="Vollmers J."/>
            <person name="Rivas-Marin E."/>
            <person name="Kohn T."/>
            <person name="Peeters S.H."/>
            <person name="Heuer A."/>
            <person name="Rast P."/>
            <person name="Oberbeckmann S."/>
            <person name="Bunk B."/>
            <person name="Jeske O."/>
            <person name="Meyerdierks A."/>
            <person name="Storesund J.E."/>
            <person name="Kallscheuer N."/>
            <person name="Luecker S."/>
            <person name="Lage O.M."/>
            <person name="Pohl T."/>
            <person name="Merkel B.J."/>
            <person name="Hornburger P."/>
            <person name="Mueller R.-W."/>
            <person name="Bruemmer F."/>
            <person name="Labrenz M."/>
            <person name="Spormann A.M."/>
            <person name="Op den Camp H."/>
            <person name="Overmann J."/>
            <person name="Amann R."/>
            <person name="Jetten M.S.M."/>
            <person name="Mascher T."/>
            <person name="Medema M.H."/>
            <person name="Devos D.P."/>
            <person name="Kaster A.-K."/>
            <person name="Ovreas L."/>
            <person name="Rohde M."/>
            <person name="Galperin M.Y."/>
            <person name="Jogler C."/>
        </authorList>
    </citation>
    <scope>NUCLEOTIDE SEQUENCE [LARGE SCALE GENOMIC DNA]</scope>
    <source>
        <strain evidence="4 5">Pla175</strain>
    </source>
</reference>
<keyword evidence="1" id="KW-0175">Coiled coil</keyword>
<dbReference type="RefSeq" id="WP_145287631.1">
    <property type="nucleotide sequence ID" value="NZ_CP036291.1"/>
</dbReference>
<dbReference type="Proteomes" id="UP000317429">
    <property type="component" value="Chromosome"/>
</dbReference>
<dbReference type="AlphaFoldDB" id="A0A518DEV4"/>
<evidence type="ECO:0000256" key="2">
    <source>
        <dbReference type="SAM" id="MobiDB-lite"/>
    </source>
</evidence>
<sequence>MKIERIACRGIDSREPWVEDSLSTGLNYIPQRLPQVLSMVGAMLWGERPWLGDVDADGQIELVTRGGHLRVSHSAVNGAPRISVSRGDGGPAPGVSAGGIADALPRELAGNVLHLRGDDPLTLDRLLSEPVARAMQQVVGGGGSARRVATDIEPLLRRRDEIAQRLETSLAQSRERAVKIDRELAELSARRAPLVVRLESAEQELSRIEAQLASAQSQARYDEIARAARASADERLTDGVEQRIEELDGQVDRWRRTLSDLQLRESAVRGELADVRPKESKPGIALADTRASLAVVRRLLRDLEGEVARFARAAGPGACVCQDAHPRLDPLVATLGEHVARLSLLADQQGRALHWGQLEDEAEHIGRSQSELRQQLECLLSQREELLRSTRLRVEEPADRAAVIDPAQREALARRRRELVDLVGSISAELAALDAQDERRRRDRAAGMSAAELDALREELRQIESELADGPHRARRHAAPSGWRASDLLAKLSDGRLVDVDLARGGRSAVVTSVSGQRTAVDDLPPSDRQLLALSFALALASELATTQDCPPLLADEPFAGLDDRHTAIAAGVLCDFAARGAQVLLWTENRTAIERFELLGAHRVRNGVVAPRPIAPVVQAPVSEPAPLPVETPVERPAAEAVTQRMRLEDEFLLRPEDAIERFPVRVDGQSGVFQGSRVSVIADLLSADPEALAQELRHDVPAELVALWQTHVGLVCFVQGLTLGDAQLLTSVGVFGVSGLAELDAGRLIARCDEIGQGDRIDLEKAQAWIARARTSLTRVSDDRHYRGWRQWADARSALLHDCRLDGRAERHSPARPPRRREERSGEPRVKRGGPRRKAKPEAQGSTKPSRPRFYLETSSPVVDAPAIGPKMAESLARLGVRTVDDLLTAEPDALAERLDRSGVDAQRIVAWQHQSRLVCRVPGMRGHDAQILVASGFTTPEEIARIKPEELLAFVEPFCQSTEGQRVLRTSPAPDLEEVTHWVGWARKARELQPA</sequence>
<dbReference type="EMBL" id="CP036291">
    <property type="protein sequence ID" value="QDU89997.1"/>
    <property type="molecule type" value="Genomic_DNA"/>
</dbReference>
<dbReference type="Gene3D" id="3.40.50.300">
    <property type="entry name" value="P-loop containing nucleotide triphosphate hydrolases"/>
    <property type="match status" value="1"/>
</dbReference>
<protein>
    <recommendedName>
        <fullName evidence="3">DUF4332 domain-containing protein</fullName>
    </recommendedName>
</protein>
<dbReference type="InterPro" id="IPR025567">
    <property type="entry name" value="DUF4332"/>
</dbReference>
<feature type="compositionally biased region" description="Basic and acidic residues" evidence="2">
    <location>
        <begin position="822"/>
        <end position="832"/>
    </location>
</feature>
<feature type="region of interest" description="Disordered" evidence="2">
    <location>
        <begin position="810"/>
        <end position="860"/>
    </location>
</feature>
<keyword evidence="5" id="KW-1185">Reference proteome</keyword>
<evidence type="ECO:0000313" key="5">
    <source>
        <dbReference type="Proteomes" id="UP000317429"/>
    </source>
</evidence>
<evidence type="ECO:0000256" key="1">
    <source>
        <dbReference type="SAM" id="Coils"/>
    </source>
</evidence>
<evidence type="ECO:0000313" key="4">
    <source>
        <dbReference type="EMBL" id="QDU89997.1"/>
    </source>
</evidence>
<proteinExistence type="predicted"/>
<feature type="domain" description="DUF4332" evidence="3">
    <location>
        <begin position="869"/>
        <end position="991"/>
    </location>
</feature>
<dbReference type="OrthoDB" id="268732at2"/>
<dbReference type="Gene3D" id="1.10.150.20">
    <property type="entry name" value="5' to 3' exonuclease, C-terminal subdomain"/>
    <property type="match status" value="1"/>
</dbReference>
<organism evidence="4 5">
    <name type="scientific">Pirellulimonas nuda</name>
    <dbReference type="NCBI Taxonomy" id="2528009"/>
    <lineage>
        <taxon>Bacteria</taxon>
        <taxon>Pseudomonadati</taxon>
        <taxon>Planctomycetota</taxon>
        <taxon>Planctomycetia</taxon>
        <taxon>Pirellulales</taxon>
        <taxon>Lacipirellulaceae</taxon>
        <taxon>Pirellulimonas</taxon>
    </lineage>
</organism>
<accession>A0A518DEV4</accession>
<dbReference type="InterPro" id="IPR027417">
    <property type="entry name" value="P-loop_NTPase"/>
</dbReference>
<feature type="coiled-coil region" evidence="1">
    <location>
        <begin position="163"/>
        <end position="218"/>
    </location>
</feature>
<dbReference type="SUPFAM" id="SSF52540">
    <property type="entry name" value="P-loop containing nucleoside triphosphate hydrolases"/>
    <property type="match status" value="1"/>
</dbReference>
<name>A0A518DEV4_9BACT</name>
<gene>
    <name evidence="4" type="ORF">Pla175_33960</name>
</gene>
<dbReference type="KEGG" id="pnd:Pla175_33960"/>
<dbReference type="Pfam" id="PF14229">
    <property type="entry name" value="DUF4332"/>
    <property type="match status" value="1"/>
</dbReference>
<evidence type="ECO:0000259" key="3">
    <source>
        <dbReference type="Pfam" id="PF14229"/>
    </source>
</evidence>